<evidence type="ECO:0000313" key="1">
    <source>
        <dbReference type="EMBL" id="JAD82495.1"/>
    </source>
</evidence>
<sequence length="14" mass="1655">MVHDPSSRARSRQK</sequence>
<name>A0A0A9D9Z6_ARUDO</name>
<protein>
    <submittedName>
        <fullName evidence="1">Uncharacterized protein</fullName>
    </submittedName>
</protein>
<accession>A0A0A9D9Z6</accession>
<reference evidence="1" key="1">
    <citation type="submission" date="2014-09" db="EMBL/GenBank/DDBJ databases">
        <authorList>
            <person name="Magalhaes I.L.F."/>
            <person name="Oliveira U."/>
            <person name="Santos F.R."/>
            <person name="Vidigal T.H.D.A."/>
            <person name="Brescovit A.D."/>
            <person name="Santos A.J."/>
        </authorList>
    </citation>
    <scope>NUCLEOTIDE SEQUENCE</scope>
    <source>
        <tissue evidence="1">Shoot tissue taken approximately 20 cm above the soil surface</tissue>
    </source>
</reference>
<dbReference type="EMBL" id="GBRH01215400">
    <property type="protein sequence ID" value="JAD82495.1"/>
    <property type="molecule type" value="Transcribed_RNA"/>
</dbReference>
<organism evidence="1">
    <name type="scientific">Arundo donax</name>
    <name type="common">Giant reed</name>
    <name type="synonym">Donax arundinaceus</name>
    <dbReference type="NCBI Taxonomy" id="35708"/>
    <lineage>
        <taxon>Eukaryota</taxon>
        <taxon>Viridiplantae</taxon>
        <taxon>Streptophyta</taxon>
        <taxon>Embryophyta</taxon>
        <taxon>Tracheophyta</taxon>
        <taxon>Spermatophyta</taxon>
        <taxon>Magnoliopsida</taxon>
        <taxon>Liliopsida</taxon>
        <taxon>Poales</taxon>
        <taxon>Poaceae</taxon>
        <taxon>PACMAD clade</taxon>
        <taxon>Arundinoideae</taxon>
        <taxon>Arundineae</taxon>
        <taxon>Arundo</taxon>
    </lineage>
</organism>
<reference evidence="1" key="2">
    <citation type="journal article" date="2015" name="Data Brief">
        <title>Shoot transcriptome of the giant reed, Arundo donax.</title>
        <authorList>
            <person name="Barrero R.A."/>
            <person name="Guerrero F.D."/>
            <person name="Moolhuijzen P."/>
            <person name="Goolsby J.A."/>
            <person name="Tidwell J."/>
            <person name="Bellgard S.E."/>
            <person name="Bellgard M.I."/>
        </authorList>
    </citation>
    <scope>NUCLEOTIDE SEQUENCE</scope>
    <source>
        <tissue evidence="1">Shoot tissue taken approximately 20 cm above the soil surface</tissue>
    </source>
</reference>
<proteinExistence type="predicted"/>